<feature type="non-terminal residue" evidence="2">
    <location>
        <position position="74"/>
    </location>
</feature>
<proteinExistence type="predicted"/>
<evidence type="ECO:0000313" key="2">
    <source>
        <dbReference type="EMBL" id="KAH9298641.1"/>
    </source>
</evidence>
<protein>
    <submittedName>
        <fullName evidence="2">Uncharacterized protein</fullName>
    </submittedName>
</protein>
<dbReference type="EMBL" id="JAHRHJ020000010">
    <property type="protein sequence ID" value="KAH9298641.1"/>
    <property type="molecule type" value="Genomic_DNA"/>
</dbReference>
<feature type="non-terminal residue" evidence="2">
    <location>
        <position position="1"/>
    </location>
</feature>
<name>A0AA38CBN5_TAXCH</name>
<organism evidence="2 3">
    <name type="scientific">Taxus chinensis</name>
    <name type="common">Chinese yew</name>
    <name type="synonym">Taxus wallichiana var. chinensis</name>
    <dbReference type="NCBI Taxonomy" id="29808"/>
    <lineage>
        <taxon>Eukaryota</taxon>
        <taxon>Viridiplantae</taxon>
        <taxon>Streptophyta</taxon>
        <taxon>Embryophyta</taxon>
        <taxon>Tracheophyta</taxon>
        <taxon>Spermatophyta</taxon>
        <taxon>Pinopsida</taxon>
        <taxon>Pinidae</taxon>
        <taxon>Conifers II</taxon>
        <taxon>Cupressales</taxon>
        <taxon>Taxaceae</taxon>
        <taxon>Taxus</taxon>
    </lineage>
</organism>
<sequence length="74" mass="8304">IHEAIDHGVHQTSIASGYKNDDHRYEEHTDGGTQMEACVEDVFEEDSMDELTMEEGVSSHEEHVSTVDLQNITS</sequence>
<dbReference type="AlphaFoldDB" id="A0AA38CBN5"/>
<comment type="caution">
    <text evidence="2">The sequence shown here is derived from an EMBL/GenBank/DDBJ whole genome shotgun (WGS) entry which is preliminary data.</text>
</comment>
<reference evidence="2 3" key="1">
    <citation type="journal article" date="2021" name="Nat. Plants">
        <title>The Taxus genome provides insights into paclitaxel biosynthesis.</title>
        <authorList>
            <person name="Xiong X."/>
            <person name="Gou J."/>
            <person name="Liao Q."/>
            <person name="Li Y."/>
            <person name="Zhou Q."/>
            <person name="Bi G."/>
            <person name="Li C."/>
            <person name="Du R."/>
            <person name="Wang X."/>
            <person name="Sun T."/>
            <person name="Guo L."/>
            <person name="Liang H."/>
            <person name="Lu P."/>
            <person name="Wu Y."/>
            <person name="Zhang Z."/>
            <person name="Ro D.K."/>
            <person name="Shang Y."/>
            <person name="Huang S."/>
            <person name="Yan J."/>
        </authorList>
    </citation>
    <scope>NUCLEOTIDE SEQUENCE [LARGE SCALE GENOMIC DNA]</scope>
    <source>
        <strain evidence="2">Ta-2019</strain>
    </source>
</reference>
<evidence type="ECO:0000313" key="3">
    <source>
        <dbReference type="Proteomes" id="UP000824469"/>
    </source>
</evidence>
<keyword evidence="3" id="KW-1185">Reference proteome</keyword>
<gene>
    <name evidence="2" type="ORF">KI387_030323</name>
</gene>
<dbReference type="Proteomes" id="UP000824469">
    <property type="component" value="Unassembled WGS sequence"/>
</dbReference>
<evidence type="ECO:0000256" key="1">
    <source>
        <dbReference type="SAM" id="MobiDB-lite"/>
    </source>
</evidence>
<feature type="region of interest" description="Disordered" evidence="1">
    <location>
        <begin position="55"/>
        <end position="74"/>
    </location>
</feature>
<accession>A0AA38CBN5</accession>